<dbReference type="InterPro" id="IPR027417">
    <property type="entry name" value="P-loop_NTPase"/>
</dbReference>
<dbReference type="InterPro" id="IPR001315">
    <property type="entry name" value="CARD"/>
</dbReference>
<organism>
    <name type="scientific">Branchiostoma floridae</name>
    <name type="common">Florida lancelet</name>
    <name type="synonym">Amphioxus</name>
    <dbReference type="NCBI Taxonomy" id="7739"/>
    <lineage>
        <taxon>Eukaryota</taxon>
        <taxon>Metazoa</taxon>
        <taxon>Chordata</taxon>
        <taxon>Cephalochordata</taxon>
        <taxon>Leptocardii</taxon>
        <taxon>Amphioxiformes</taxon>
        <taxon>Branchiostomatidae</taxon>
        <taxon>Branchiostoma</taxon>
    </lineage>
</organism>
<feature type="domain" description="CARD" evidence="2">
    <location>
        <begin position="635"/>
        <end position="725"/>
    </location>
</feature>
<dbReference type="SMART" id="SM00114">
    <property type="entry name" value="CARD"/>
    <property type="match status" value="2"/>
</dbReference>
<dbReference type="GO" id="GO:0042981">
    <property type="term" value="P:regulation of apoptotic process"/>
    <property type="evidence" value="ECO:0007669"/>
    <property type="project" value="InterPro"/>
</dbReference>
<dbReference type="eggNOG" id="KOG0032">
    <property type="taxonomic scope" value="Eukaryota"/>
</dbReference>
<accession>C3Z9P6</accession>
<dbReference type="PROSITE" id="PS50209">
    <property type="entry name" value="CARD"/>
    <property type="match status" value="2"/>
</dbReference>
<feature type="region of interest" description="Disordered" evidence="1">
    <location>
        <begin position="497"/>
        <end position="546"/>
    </location>
</feature>
<proteinExistence type="predicted"/>
<reference evidence="3" key="1">
    <citation type="journal article" date="2008" name="Nature">
        <title>The amphioxus genome and the evolution of the chordate karyotype.</title>
        <authorList>
            <consortium name="US DOE Joint Genome Institute (JGI-PGF)"/>
            <person name="Putnam N.H."/>
            <person name="Butts T."/>
            <person name="Ferrier D.E.K."/>
            <person name="Furlong R.F."/>
            <person name="Hellsten U."/>
            <person name="Kawashima T."/>
            <person name="Robinson-Rechavi M."/>
            <person name="Shoguchi E."/>
            <person name="Terry A."/>
            <person name="Yu J.-K."/>
            <person name="Benito-Gutierrez E.L."/>
            <person name="Dubchak I."/>
            <person name="Garcia-Fernandez J."/>
            <person name="Gibson-Brown J.J."/>
            <person name="Grigoriev I.V."/>
            <person name="Horton A.C."/>
            <person name="de Jong P.J."/>
            <person name="Jurka J."/>
            <person name="Kapitonov V.V."/>
            <person name="Kohara Y."/>
            <person name="Kuroki Y."/>
            <person name="Lindquist E."/>
            <person name="Lucas S."/>
            <person name="Osoegawa K."/>
            <person name="Pennacchio L.A."/>
            <person name="Salamov A.A."/>
            <person name="Satou Y."/>
            <person name="Sauka-Spengler T."/>
            <person name="Schmutz J."/>
            <person name="Shin-I T."/>
            <person name="Toyoda A."/>
            <person name="Bronner-Fraser M."/>
            <person name="Fujiyama A."/>
            <person name="Holland L.Z."/>
            <person name="Holland P.W.H."/>
            <person name="Satoh N."/>
            <person name="Rokhsar D.S."/>
        </authorList>
    </citation>
    <scope>NUCLEOTIDE SEQUENCE [LARGE SCALE GENOMIC DNA]</scope>
    <source>
        <strain evidence="3">S238N-H82</strain>
        <tissue evidence="3">Testes</tissue>
    </source>
</reference>
<dbReference type="CDD" id="cd01671">
    <property type="entry name" value="CARD"/>
    <property type="match status" value="2"/>
</dbReference>
<feature type="domain" description="CARD" evidence="2">
    <location>
        <begin position="726"/>
        <end position="813"/>
    </location>
</feature>
<dbReference type="PANTHER" id="PTHR12449">
    <property type="entry name" value="DEATH DOMAIN-CONTAINING PROTEIN"/>
    <property type="match status" value="1"/>
</dbReference>
<dbReference type="SUPFAM" id="SSF47986">
    <property type="entry name" value="DEATH domain"/>
    <property type="match status" value="2"/>
</dbReference>
<dbReference type="AlphaFoldDB" id="C3Z9P6"/>
<dbReference type="Gene3D" id="1.10.533.10">
    <property type="entry name" value="Death Domain, Fas"/>
    <property type="match status" value="2"/>
</dbReference>
<dbReference type="InterPro" id="IPR011029">
    <property type="entry name" value="DEATH-like_dom_sf"/>
</dbReference>
<evidence type="ECO:0000313" key="3">
    <source>
        <dbReference type="EMBL" id="EEN50742.1"/>
    </source>
</evidence>
<dbReference type="Pfam" id="PF08477">
    <property type="entry name" value="Roc"/>
    <property type="match status" value="1"/>
</dbReference>
<dbReference type="EMBL" id="GG666600">
    <property type="protein sequence ID" value="EEN50742.1"/>
    <property type="molecule type" value="Genomic_DNA"/>
</dbReference>
<sequence length="813" mass="92488">MTPTSYTHQGLLSALIQKLSRRPSSQPHDPTPGVDIGTFHIPGVGEVSVWDFAGQAEYAVTHSMFMDAENTVFVVLYNIMDDKKVQEQQVTWWLCFIKSCNPNRQPDVILVASNADQVDAAIGQDRAALVGQTMQTEFRDHLRIADEVILMDCRKTRTPEMDRLKSLLVRIGAALIHHQRDMPKLCAKVMKRLPKWCKSKTSTKCPVMMWSDYVKEVRELDRFVTEDFLKKSSRFLHHLAELLFITPATSDPIIVLKPNWLGTDVFGRVMAPDYFENHLNRTSEDYVTREELQRVFQDVADVDLVITLLQEFQLCHTFDEETYIIPGLLTQTMPDEVWQPPAEPKVLYFGKQVQCTDSTDMFSSAFFPQVQTCLMRELENRPSLWRDGATCAGKNVEGLIKLSPDSRAVNICVRSVQGDKVQCGKMLQQLENIIADVLYECSPGTGTVENILSARALREHREEFYSYGKEEISKATAESGTVVHPVLQFTEQINDLLCSEDGDPDTEDTKASQPSPWEVDTREQDIMPSQLTDEPQDRERPATRTFPKLVQARARQDTEETKVFQAVQSADDAWEQGTTMPPQLADALQDREDQATRNSPELVQDSVETKVFKPVQTKVDLLSTDMLMATLSIDEPQDVEDPLVKNRSQLVMALRNVEPILDHLQERDILTMEECDVIRAENTPQHRARTMLGILDTKGEDANQTFQAVLRKVDPLAADMLMATYRTEEREDHLNRRRSKLVQAIRDVEPLLDHLQERDVLSTEECDIIRSKPTPQERARALLDTVRVKGENARQVFKAVLGEVYPDALEIMA</sequence>
<dbReference type="Pfam" id="PF00619">
    <property type="entry name" value="CARD"/>
    <property type="match status" value="2"/>
</dbReference>
<evidence type="ECO:0000259" key="2">
    <source>
        <dbReference type="PROSITE" id="PS50209"/>
    </source>
</evidence>
<gene>
    <name evidence="3" type="ORF">BRAFLDRAFT_81181</name>
</gene>
<dbReference type="Gene3D" id="3.30.70.1390">
    <property type="entry name" value="ROC domain from the Parkinson's disease-associated leucine-rich repeat kinase 2"/>
    <property type="match status" value="1"/>
</dbReference>
<evidence type="ECO:0000256" key="1">
    <source>
        <dbReference type="SAM" id="MobiDB-lite"/>
    </source>
</evidence>
<dbReference type="PANTHER" id="PTHR12449:SF18">
    <property type="entry name" value="DEATH DOMAIN-CONTAINING PROTEIN"/>
    <property type="match status" value="1"/>
</dbReference>
<dbReference type="Gene3D" id="3.40.50.300">
    <property type="entry name" value="P-loop containing nucleotide triphosphate hydrolases"/>
    <property type="match status" value="1"/>
</dbReference>
<dbReference type="InParanoid" id="C3Z9P6"/>
<dbReference type="InterPro" id="IPR039788">
    <property type="entry name" value="NOL4/NOL4L"/>
</dbReference>
<name>C3Z9P6_BRAFL</name>
<protein>
    <recommendedName>
        <fullName evidence="2">CARD domain-containing protein</fullName>
    </recommendedName>
</protein>
<dbReference type="SUPFAM" id="SSF52540">
    <property type="entry name" value="P-loop containing nucleoside triphosphate hydrolases"/>
    <property type="match status" value="1"/>
</dbReference>